<feature type="domain" description="Cytokine receptor-like factor 2-like D1" evidence="10">
    <location>
        <begin position="35"/>
        <end position="83"/>
    </location>
</feature>
<gene>
    <name evidence="11" type="ORF">AALO_G00032750</name>
</gene>
<evidence type="ECO:0000259" key="10">
    <source>
        <dbReference type="Pfam" id="PF21604"/>
    </source>
</evidence>
<evidence type="ECO:0000313" key="11">
    <source>
        <dbReference type="EMBL" id="KAG5284988.1"/>
    </source>
</evidence>
<dbReference type="AlphaFoldDB" id="A0AAV6HCI4"/>
<dbReference type="GO" id="GO:0004896">
    <property type="term" value="F:cytokine receptor activity"/>
    <property type="evidence" value="ECO:0007669"/>
    <property type="project" value="TreeGrafter"/>
</dbReference>
<evidence type="ECO:0000256" key="7">
    <source>
        <dbReference type="SAM" id="MobiDB-lite"/>
    </source>
</evidence>
<sequence>MTRMLPLLHLLLVLPWSVCASAPPTGAPEVSCYVVNLDYINCTWNQPKAPDLSYTLFANYTGYALVECPQYLVGDKGLRVGCRLPYSEPERFQTLETSLRRSGNLSIHKQHKLKDTVKLNPPTNLKLRWRQKALSLSWDVRAGYKRFECIESRVQYGLNDKWLSPTKLSPGEKSFLMEYPSNSSTHTFRVQVRIHGCGSSEWSEWSPVVVWGNRTDSKRAPPAMSWVSLMLYMSVAAVILILLTCLLVHNERLRVTLIPVVPNPGKNLTELIDTYNGNVEKWLRISKELQEGFKPTFTERPYAVREYRLVGQSSVESDSGVSLSSSSTSSSSTTSSSTSFSTLPHSSTSSTDGSC</sequence>
<evidence type="ECO:0000256" key="1">
    <source>
        <dbReference type="ARBA" id="ARBA00004167"/>
    </source>
</evidence>
<evidence type="ECO:0000256" key="3">
    <source>
        <dbReference type="ARBA" id="ARBA00022729"/>
    </source>
</evidence>
<evidence type="ECO:0000256" key="4">
    <source>
        <dbReference type="ARBA" id="ARBA00022989"/>
    </source>
</evidence>
<keyword evidence="12" id="KW-1185">Reference proteome</keyword>
<dbReference type="Pfam" id="PF21604">
    <property type="entry name" value="CRLF2_D1"/>
    <property type="match status" value="1"/>
</dbReference>
<evidence type="ECO:0000256" key="5">
    <source>
        <dbReference type="ARBA" id="ARBA00023136"/>
    </source>
</evidence>
<evidence type="ECO:0000256" key="6">
    <source>
        <dbReference type="ARBA" id="ARBA00023170"/>
    </source>
</evidence>
<dbReference type="GO" id="GO:0009897">
    <property type="term" value="C:external side of plasma membrane"/>
    <property type="evidence" value="ECO:0007669"/>
    <property type="project" value="TreeGrafter"/>
</dbReference>
<dbReference type="Proteomes" id="UP000823561">
    <property type="component" value="Chromosome 2"/>
</dbReference>
<dbReference type="PANTHER" id="PTHR23037">
    <property type="entry name" value="CYTOKINE RECEPTOR"/>
    <property type="match status" value="1"/>
</dbReference>
<comment type="caution">
    <text evidence="11">The sequence shown here is derived from an EMBL/GenBank/DDBJ whole genome shotgun (WGS) entry which is preliminary data.</text>
</comment>
<keyword evidence="5 8" id="KW-0472">Membrane</keyword>
<keyword evidence="3 9" id="KW-0732">Signal</keyword>
<reference evidence="11" key="1">
    <citation type="submission" date="2020-10" db="EMBL/GenBank/DDBJ databases">
        <title>Chromosome-scale genome assembly of the Allis shad, Alosa alosa.</title>
        <authorList>
            <person name="Margot Z."/>
            <person name="Christophe K."/>
            <person name="Cabau C."/>
            <person name="Louis A."/>
            <person name="Berthelot C."/>
            <person name="Parey E."/>
            <person name="Roest Crollius H."/>
            <person name="Montfort J."/>
            <person name="Robinson-Rechavi M."/>
            <person name="Bucao C."/>
            <person name="Bouchez O."/>
            <person name="Gislard M."/>
            <person name="Lluch J."/>
            <person name="Milhes M."/>
            <person name="Lampietro C."/>
            <person name="Lopez Roques C."/>
            <person name="Donnadieu C."/>
            <person name="Braasch I."/>
            <person name="Desvignes T."/>
            <person name="Postlethwait J."/>
            <person name="Bobe J."/>
            <person name="Guiguen Y."/>
        </authorList>
    </citation>
    <scope>NUCLEOTIDE SEQUENCE</scope>
    <source>
        <strain evidence="11">M-15738</strain>
        <tissue evidence="11">Blood</tissue>
    </source>
</reference>
<dbReference type="InterPro" id="IPR048651">
    <property type="entry name" value="CRLF2-like_D1"/>
</dbReference>
<feature type="transmembrane region" description="Helical" evidence="8">
    <location>
        <begin position="223"/>
        <end position="248"/>
    </location>
</feature>
<comment type="subcellular location">
    <subcellularLocation>
        <location evidence="1">Membrane</location>
        <topology evidence="1">Single-pass membrane protein</topology>
    </subcellularLocation>
</comment>
<evidence type="ECO:0000256" key="9">
    <source>
        <dbReference type="SAM" id="SignalP"/>
    </source>
</evidence>
<keyword evidence="2 8" id="KW-0812">Transmembrane</keyword>
<dbReference type="Gene3D" id="2.60.40.10">
    <property type="entry name" value="Immunoglobulins"/>
    <property type="match status" value="2"/>
</dbReference>
<feature type="chain" id="PRO_5043596599" description="Cytokine receptor-like factor 2-like D1 domain-containing protein" evidence="9">
    <location>
        <begin position="21"/>
        <end position="355"/>
    </location>
</feature>
<evidence type="ECO:0000313" key="12">
    <source>
        <dbReference type="Proteomes" id="UP000823561"/>
    </source>
</evidence>
<proteinExistence type="predicted"/>
<dbReference type="PANTHER" id="PTHR23037:SF47">
    <property type="entry name" value="INTERLEUKIN 2 RECEPTOR SUBUNIT GAMMA"/>
    <property type="match status" value="1"/>
</dbReference>
<dbReference type="InterPro" id="IPR036116">
    <property type="entry name" value="FN3_sf"/>
</dbReference>
<keyword evidence="4 8" id="KW-1133">Transmembrane helix</keyword>
<dbReference type="SUPFAM" id="SSF49265">
    <property type="entry name" value="Fibronectin type III"/>
    <property type="match status" value="2"/>
</dbReference>
<keyword evidence="6" id="KW-0675">Receptor</keyword>
<evidence type="ECO:0000256" key="2">
    <source>
        <dbReference type="ARBA" id="ARBA00022692"/>
    </source>
</evidence>
<feature type="signal peptide" evidence="9">
    <location>
        <begin position="1"/>
        <end position="20"/>
    </location>
</feature>
<dbReference type="InterPro" id="IPR013783">
    <property type="entry name" value="Ig-like_fold"/>
</dbReference>
<accession>A0AAV6HCI4</accession>
<feature type="region of interest" description="Disordered" evidence="7">
    <location>
        <begin position="313"/>
        <end position="355"/>
    </location>
</feature>
<dbReference type="EMBL" id="JADWDJ010000002">
    <property type="protein sequence ID" value="KAG5284988.1"/>
    <property type="molecule type" value="Genomic_DNA"/>
</dbReference>
<protein>
    <recommendedName>
        <fullName evidence="10">Cytokine receptor-like factor 2-like D1 domain-containing protein</fullName>
    </recommendedName>
</protein>
<evidence type="ECO:0000256" key="8">
    <source>
        <dbReference type="SAM" id="Phobius"/>
    </source>
</evidence>
<name>A0AAV6HCI4_9TELE</name>
<organism evidence="11 12">
    <name type="scientific">Alosa alosa</name>
    <name type="common">allis shad</name>
    <dbReference type="NCBI Taxonomy" id="278164"/>
    <lineage>
        <taxon>Eukaryota</taxon>
        <taxon>Metazoa</taxon>
        <taxon>Chordata</taxon>
        <taxon>Craniata</taxon>
        <taxon>Vertebrata</taxon>
        <taxon>Euteleostomi</taxon>
        <taxon>Actinopterygii</taxon>
        <taxon>Neopterygii</taxon>
        <taxon>Teleostei</taxon>
        <taxon>Clupei</taxon>
        <taxon>Clupeiformes</taxon>
        <taxon>Clupeoidei</taxon>
        <taxon>Clupeidae</taxon>
        <taxon>Alosa</taxon>
    </lineage>
</organism>